<dbReference type="Proteomes" id="UP001341840">
    <property type="component" value="Unassembled WGS sequence"/>
</dbReference>
<sequence>MFRFEEAWLQNEGCHEIVRSAWLPGSHDIKMNLDNCSSVLKEWGISEFGSISKAIQDNQKKLESLQSLPQTEEVMVTTMATNNTLDELLKMEEAIQRKTRNAISHITDDTGVIYRDDDKIEQVVVDHFEYLFRGEGVQNIDAVTRWYVVE</sequence>
<keyword evidence="2" id="KW-1185">Reference proteome</keyword>
<evidence type="ECO:0000313" key="1">
    <source>
        <dbReference type="EMBL" id="MED6197094.1"/>
    </source>
</evidence>
<name>A0ABU6XJ30_9FABA</name>
<gene>
    <name evidence="1" type="ORF">PIB30_053481</name>
</gene>
<protein>
    <submittedName>
        <fullName evidence="1">Uncharacterized protein</fullName>
    </submittedName>
</protein>
<organism evidence="1 2">
    <name type="scientific">Stylosanthes scabra</name>
    <dbReference type="NCBI Taxonomy" id="79078"/>
    <lineage>
        <taxon>Eukaryota</taxon>
        <taxon>Viridiplantae</taxon>
        <taxon>Streptophyta</taxon>
        <taxon>Embryophyta</taxon>
        <taxon>Tracheophyta</taxon>
        <taxon>Spermatophyta</taxon>
        <taxon>Magnoliopsida</taxon>
        <taxon>eudicotyledons</taxon>
        <taxon>Gunneridae</taxon>
        <taxon>Pentapetalae</taxon>
        <taxon>rosids</taxon>
        <taxon>fabids</taxon>
        <taxon>Fabales</taxon>
        <taxon>Fabaceae</taxon>
        <taxon>Papilionoideae</taxon>
        <taxon>50 kb inversion clade</taxon>
        <taxon>dalbergioids sensu lato</taxon>
        <taxon>Dalbergieae</taxon>
        <taxon>Pterocarpus clade</taxon>
        <taxon>Stylosanthes</taxon>
    </lineage>
</organism>
<dbReference type="EMBL" id="JASCZI010211846">
    <property type="protein sequence ID" value="MED6197094.1"/>
    <property type="molecule type" value="Genomic_DNA"/>
</dbReference>
<evidence type="ECO:0000313" key="2">
    <source>
        <dbReference type="Proteomes" id="UP001341840"/>
    </source>
</evidence>
<comment type="caution">
    <text evidence="1">The sequence shown here is derived from an EMBL/GenBank/DDBJ whole genome shotgun (WGS) entry which is preliminary data.</text>
</comment>
<reference evidence="1 2" key="1">
    <citation type="journal article" date="2023" name="Plants (Basel)">
        <title>Bridging the Gap: Combining Genomics and Transcriptomics Approaches to Understand Stylosanthes scabra, an Orphan Legume from the Brazilian Caatinga.</title>
        <authorList>
            <person name="Ferreira-Neto J.R.C."/>
            <person name="da Silva M.D."/>
            <person name="Binneck E."/>
            <person name="de Melo N.F."/>
            <person name="da Silva R.H."/>
            <person name="de Melo A.L.T.M."/>
            <person name="Pandolfi V."/>
            <person name="Bustamante F.O."/>
            <person name="Brasileiro-Vidal A.C."/>
            <person name="Benko-Iseppon A.M."/>
        </authorList>
    </citation>
    <scope>NUCLEOTIDE SEQUENCE [LARGE SCALE GENOMIC DNA]</scope>
    <source>
        <tissue evidence="1">Leaves</tissue>
    </source>
</reference>
<proteinExistence type="predicted"/>
<accession>A0ABU6XJ30</accession>